<evidence type="ECO:0008006" key="4">
    <source>
        <dbReference type="Google" id="ProtNLM"/>
    </source>
</evidence>
<feature type="signal peptide" evidence="1">
    <location>
        <begin position="1"/>
        <end position="20"/>
    </location>
</feature>
<accession>A0A9W8A4T8</accession>
<keyword evidence="1" id="KW-0732">Signal</keyword>
<keyword evidence="3" id="KW-1185">Reference proteome</keyword>
<proteinExistence type="predicted"/>
<evidence type="ECO:0000313" key="2">
    <source>
        <dbReference type="EMBL" id="KAJ1922914.1"/>
    </source>
</evidence>
<feature type="chain" id="PRO_5040869856" description="GPI anchored serine-threonine rich protein" evidence="1">
    <location>
        <begin position="21"/>
        <end position="157"/>
    </location>
</feature>
<evidence type="ECO:0000256" key="1">
    <source>
        <dbReference type="SAM" id="SignalP"/>
    </source>
</evidence>
<gene>
    <name evidence="2" type="ORF">IWQ60_006215</name>
</gene>
<name>A0A9W8A4T8_9FUNG</name>
<protein>
    <recommendedName>
        <fullName evidence="4">GPI anchored serine-threonine rich protein</fullName>
    </recommendedName>
</protein>
<organism evidence="2 3">
    <name type="scientific">Tieghemiomyces parasiticus</name>
    <dbReference type="NCBI Taxonomy" id="78921"/>
    <lineage>
        <taxon>Eukaryota</taxon>
        <taxon>Fungi</taxon>
        <taxon>Fungi incertae sedis</taxon>
        <taxon>Zoopagomycota</taxon>
        <taxon>Kickxellomycotina</taxon>
        <taxon>Dimargaritomycetes</taxon>
        <taxon>Dimargaritales</taxon>
        <taxon>Dimargaritaceae</taxon>
        <taxon>Tieghemiomyces</taxon>
    </lineage>
</organism>
<reference evidence="2" key="1">
    <citation type="submission" date="2022-07" db="EMBL/GenBank/DDBJ databases">
        <title>Phylogenomic reconstructions and comparative analyses of Kickxellomycotina fungi.</title>
        <authorList>
            <person name="Reynolds N.K."/>
            <person name="Stajich J.E."/>
            <person name="Barry K."/>
            <person name="Grigoriev I.V."/>
            <person name="Crous P."/>
            <person name="Smith M.E."/>
        </authorList>
    </citation>
    <scope>NUCLEOTIDE SEQUENCE</scope>
    <source>
        <strain evidence="2">RSA 861</strain>
    </source>
</reference>
<dbReference type="Proteomes" id="UP001150569">
    <property type="component" value="Unassembled WGS sequence"/>
</dbReference>
<comment type="caution">
    <text evidence="2">The sequence shown here is derived from an EMBL/GenBank/DDBJ whole genome shotgun (WGS) entry which is preliminary data.</text>
</comment>
<dbReference type="EMBL" id="JANBPT010000366">
    <property type="protein sequence ID" value="KAJ1922914.1"/>
    <property type="molecule type" value="Genomic_DNA"/>
</dbReference>
<dbReference type="AlphaFoldDB" id="A0A9W8A4T8"/>
<sequence>MKSFAAPIALLALAAGRVQAECSTQAVVDSCLQTTNSAFNACAFGDFQCQCTTYSSVVACYDGCPDDQTNMSAKTLAQGSLQNYCGHASAQASVSAATQTTASAMTATGAASTKAASATHTSTSADDGQDDTSAGQSIQPAAFALGAVALALSAFTC</sequence>
<evidence type="ECO:0000313" key="3">
    <source>
        <dbReference type="Proteomes" id="UP001150569"/>
    </source>
</evidence>
<dbReference type="OrthoDB" id="2507140at2759"/>